<protein>
    <recommendedName>
        <fullName evidence="3">ABM domain-containing protein</fullName>
    </recommendedName>
</protein>
<comment type="caution">
    <text evidence="1">The sequence shown here is derived from an EMBL/GenBank/DDBJ whole genome shotgun (WGS) entry which is preliminary data.</text>
</comment>
<evidence type="ECO:0000313" key="1">
    <source>
        <dbReference type="EMBL" id="MBU8865947.1"/>
    </source>
</evidence>
<organism evidence="1 2">
    <name type="scientific">Paenarthrobacter aromaticivorans</name>
    <dbReference type="NCBI Taxonomy" id="2849150"/>
    <lineage>
        <taxon>Bacteria</taxon>
        <taxon>Bacillati</taxon>
        <taxon>Actinomycetota</taxon>
        <taxon>Actinomycetes</taxon>
        <taxon>Micrococcales</taxon>
        <taxon>Micrococcaceae</taxon>
        <taxon>Paenarthrobacter</taxon>
    </lineage>
</organism>
<evidence type="ECO:0008006" key="3">
    <source>
        <dbReference type="Google" id="ProtNLM"/>
    </source>
</evidence>
<name>A0ABS6I2H8_9MICC</name>
<evidence type="ECO:0000313" key="2">
    <source>
        <dbReference type="Proteomes" id="UP000824166"/>
    </source>
</evidence>
<accession>A0ABS6I2H8</accession>
<gene>
    <name evidence="1" type="ORF">KSW38_06545</name>
</gene>
<dbReference type="EMBL" id="JAHOPC010000002">
    <property type="protein sequence ID" value="MBU8865947.1"/>
    <property type="molecule type" value="Genomic_DNA"/>
</dbReference>
<dbReference type="RefSeq" id="WP_216923771.1">
    <property type="nucleotide sequence ID" value="NZ_JAHOPC010000002.1"/>
</dbReference>
<sequence>MSELFIYFSTYTVRAGHLDEAFEACREVVRLVESREPRMLIFHFFADESGRKITCLQVHAEAESMANHMSVISDHLAQSGSWLESYTNAITLGEPPAVLTQWYEEAGEQLDQFPRRIAGVTRVGSPVG</sequence>
<reference evidence="1 2" key="1">
    <citation type="submission" date="2021-06" db="EMBL/GenBank/DDBJ databases">
        <authorList>
            <person name="Jeong J.W."/>
        </authorList>
    </citation>
    <scope>NUCLEOTIDE SEQUENCE [LARGE SCALE GENOMIC DNA]</scope>
    <source>
        <strain evidence="1 2">MMS21-TAE1-1</strain>
    </source>
</reference>
<keyword evidence="2" id="KW-1185">Reference proteome</keyword>
<dbReference type="Proteomes" id="UP000824166">
    <property type="component" value="Unassembled WGS sequence"/>
</dbReference>
<proteinExistence type="predicted"/>